<accession>A0ABP8G3A1</accession>
<dbReference type="SUPFAM" id="SSF55811">
    <property type="entry name" value="Nudix"/>
    <property type="match status" value="1"/>
</dbReference>
<proteinExistence type="predicted"/>
<dbReference type="PROSITE" id="PS51462">
    <property type="entry name" value="NUDIX"/>
    <property type="match status" value="1"/>
</dbReference>
<dbReference type="InterPro" id="IPR020084">
    <property type="entry name" value="NUDIX_hydrolase_CS"/>
</dbReference>
<feature type="domain" description="Nudix hydrolase" evidence="2">
    <location>
        <begin position="74"/>
        <end position="203"/>
    </location>
</feature>
<protein>
    <recommendedName>
        <fullName evidence="2">Nudix hydrolase domain-containing protein</fullName>
    </recommendedName>
</protein>
<dbReference type="Gene3D" id="3.90.79.10">
    <property type="entry name" value="Nucleoside Triphosphate Pyrophosphohydrolase"/>
    <property type="match status" value="1"/>
</dbReference>
<keyword evidence="4" id="KW-1185">Reference proteome</keyword>
<sequence>MKTIYVYGKPVVLCRTADEALPHALEEAQLIRLKEPDPGSMPGLLQSLRDGAAGYIWESDAPERLMERLSAAFTLIRAGGGVVRDTDGNMLLIFRQRHWDLPKGKQDEGEDIRDCALREVREETGLQNLRITEELGDTWHTYERDGKSILKQTSWFGMLFTGTELTIPQIEEDITDIQWISPANVHRYMPFMFPNVRDVLRRW</sequence>
<dbReference type="Proteomes" id="UP001501207">
    <property type="component" value="Unassembled WGS sequence"/>
</dbReference>
<evidence type="ECO:0000259" key="2">
    <source>
        <dbReference type="PROSITE" id="PS51462"/>
    </source>
</evidence>
<dbReference type="PANTHER" id="PTHR43736">
    <property type="entry name" value="ADP-RIBOSE PYROPHOSPHATASE"/>
    <property type="match status" value="1"/>
</dbReference>
<dbReference type="RefSeq" id="WP_344980451.1">
    <property type="nucleotide sequence ID" value="NZ_BAABFN010000009.1"/>
</dbReference>
<dbReference type="Pfam" id="PF00293">
    <property type="entry name" value="NUDIX"/>
    <property type="match status" value="1"/>
</dbReference>
<dbReference type="InterPro" id="IPR000086">
    <property type="entry name" value="NUDIX_hydrolase_dom"/>
</dbReference>
<dbReference type="PROSITE" id="PS00893">
    <property type="entry name" value="NUDIX_BOX"/>
    <property type="match status" value="1"/>
</dbReference>
<evidence type="ECO:0000313" key="3">
    <source>
        <dbReference type="EMBL" id="GAA4316438.1"/>
    </source>
</evidence>
<dbReference type="InterPro" id="IPR015797">
    <property type="entry name" value="NUDIX_hydrolase-like_dom_sf"/>
</dbReference>
<keyword evidence="1" id="KW-0378">Hydrolase</keyword>
<name>A0ABP8G3A1_9BACT</name>
<dbReference type="PANTHER" id="PTHR43736:SF1">
    <property type="entry name" value="DIHYDRONEOPTERIN TRIPHOSPHATE DIPHOSPHATASE"/>
    <property type="match status" value="1"/>
</dbReference>
<dbReference type="CDD" id="cd03673">
    <property type="entry name" value="NUDIX_Ap6A_hydrolase"/>
    <property type="match status" value="1"/>
</dbReference>
<organism evidence="3 4">
    <name type="scientific">Compostibacter hankyongensis</name>
    <dbReference type="NCBI Taxonomy" id="1007089"/>
    <lineage>
        <taxon>Bacteria</taxon>
        <taxon>Pseudomonadati</taxon>
        <taxon>Bacteroidota</taxon>
        <taxon>Chitinophagia</taxon>
        <taxon>Chitinophagales</taxon>
        <taxon>Chitinophagaceae</taxon>
        <taxon>Compostibacter</taxon>
    </lineage>
</organism>
<gene>
    <name evidence="3" type="ORF">GCM10023143_28310</name>
</gene>
<comment type="caution">
    <text evidence="3">The sequence shown here is derived from an EMBL/GenBank/DDBJ whole genome shotgun (WGS) entry which is preliminary data.</text>
</comment>
<dbReference type="EMBL" id="BAABFN010000009">
    <property type="protein sequence ID" value="GAA4316438.1"/>
    <property type="molecule type" value="Genomic_DNA"/>
</dbReference>
<reference evidence="4" key="1">
    <citation type="journal article" date="2019" name="Int. J. Syst. Evol. Microbiol.">
        <title>The Global Catalogue of Microorganisms (GCM) 10K type strain sequencing project: providing services to taxonomists for standard genome sequencing and annotation.</title>
        <authorList>
            <consortium name="The Broad Institute Genomics Platform"/>
            <consortium name="The Broad Institute Genome Sequencing Center for Infectious Disease"/>
            <person name="Wu L."/>
            <person name="Ma J."/>
        </authorList>
    </citation>
    <scope>NUCLEOTIDE SEQUENCE [LARGE SCALE GENOMIC DNA]</scope>
    <source>
        <strain evidence="4">JCM 17664</strain>
    </source>
</reference>
<evidence type="ECO:0000313" key="4">
    <source>
        <dbReference type="Proteomes" id="UP001501207"/>
    </source>
</evidence>
<evidence type="ECO:0000256" key="1">
    <source>
        <dbReference type="ARBA" id="ARBA00022801"/>
    </source>
</evidence>